<evidence type="ECO:0000256" key="1">
    <source>
        <dbReference type="ARBA" id="ARBA00004567"/>
    </source>
</evidence>
<evidence type="ECO:0000256" key="2">
    <source>
        <dbReference type="ARBA" id="ARBA00005911"/>
    </source>
</evidence>
<dbReference type="EMBL" id="JAPFFF010000005">
    <property type="protein sequence ID" value="KAK8888821.1"/>
    <property type="molecule type" value="Genomic_DNA"/>
</dbReference>
<comment type="similarity">
    <text evidence="2">Belongs to the nucleoporin NSP1/NUP62 family.</text>
</comment>
<dbReference type="Pfam" id="PF05064">
    <property type="entry name" value="Nsp1_C"/>
    <property type="match status" value="1"/>
</dbReference>
<protein>
    <recommendedName>
        <fullName evidence="11">Nucleoporin NSP1-like C-terminal domain-containing protein</fullName>
    </recommendedName>
</protein>
<evidence type="ECO:0000313" key="12">
    <source>
        <dbReference type="EMBL" id="KAK8888821.1"/>
    </source>
</evidence>
<feature type="coiled-coil region" evidence="9">
    <location>
        <begin position="115"/>
        <end position="145"/>
    </location>
</feature>
<keyword evidence="7" id="KW-0906">Nuclear pore complex</keyword>
<evidence type="ECO:0000256" key="3">
    <source>
        <dbReference type="ARBA" id="ARBA00022448"/>
    </source>
</evidence>
<keyword evidence="3" id="KW-0813">Transport</keyword>
<evidence type="ECO:0000256" key="10">
    <source>
        <dbReference type="SAM" id="MobiDB-lite"/>
    </source>
</evidence>
<evidence type="ECO:0000256" key="8">
    <source>
        <dbReference type="ARBA" id="ARBA00023242"/>
    </source>
</evidence>
<keyword evidence="4" id="KW-0509">mRNA transport</keyword>
<dbReference type="InterPro" id="IPR007758">
    <property type="entry name" value="Nucleoporin_NSP1_C"/>
</dbReference>
<feature type="region of interest" description="Disordered" evidence="10">
    <location>
        <begin position="20"/>
        <end position="40"/>
    </location>
</feature>
<evidence type="ECO:0000256" key="4">
    <source>
        <dbReference type="ARBA" id="ARBA00022816"/>
    </source>
</evidence>
<feature type="domain" description="Nucleoporin NSP1-like C-terminal" evidence="11">
    <location>
        <begin position="68"/>
        <end position="155"/>
    </location>
</feature>
<keyword evidence="9" id="KW-0175">Coiled coil</keyword>
<dbReference type="PANTHER" id="PTHR12084">
    <property type="entry name" value="NUCLEAR PORE GLYCOPROTEIN P62-RELATED"/>
    <property type="match status" value="1"/>
</dbReference>
<evidence type="ECO:0000256" key="6">
    <source>
        <dbReference type="ARBA" id="ARBA00023010"/>
    </source>
</evidence>
<dbReference type="PANTHER" id="PTHR12084:SF0">
    <property type="entry name" value="NUCLEAR PORE GLYCOPROTEIN P62"/>
    <property type="match status" value="1"/>
</dbReference>
<organism evidence="12 13">
    <name type="scientific">Tritrichomonas musculus</name>
    <dbReference type="NCBI Taxonomy" id="1915356"/>
    <lineage>
        <taxon>Eukaryota</taxon>
        <taxon>Metamonada</taxon>
        <taxon>Parabasalia</taxon>
        <taxon>Tritrichomonadida</taxon>
        <taxon>Tritrichomonadidae</taxon>
        <taxon>Tritrichomonas</taxon>
    </lineage>
</organism>
<gene>
    <name evidence="12" type="ORF">M9Y10_033561</name>
</gene>
<keyword evidence="13" id="KW-1185">Reference proteome</keyword>
<keyword evidence="8" id="KW-0539">Nucleus</keyword>
<name>A0ABR2KCG4_9EUKA</name>
<keyword evidence="6" id="KW-0811">Translocation</keyword>
<proteinExistence type="inferred from homology"/>
<evidence type="ECO:0000256" key="9">
    <source>
        <dbReference type="SAM" id="Coils"/>
    </source>
</evidence>
<accession>A0ABR2KCG4</accession>
<dbReference type="Proteomes" id="UP001470230">
    <property type="component" value="Unassembled WGS sequence"/>
</dbReference>
<reference evidence="12 13" key="1">
    <citation type="submission" date="2024-04" db="EMBL/GenBank/DDBJ databases">
        <title>Tritrichomonas musculus Genome.</title>
        <authorList>
            <person name="Alves-Ferreira E."/>
            <person name="Grigg M."/>
            <person name="Lorenzi H."/>
            <person name="Galac M."/>
        </authorList>
    </citation>
    <scope>NUCLEOTIDE SEQUENCE [LARGE SCALE GENOMIC DNA]</scope>
    <source>
        <strain evidence="12 13">EAF2021</strain>
    </source>
</reference>
<evidence type="ECO:0000259" key="11">
    <source>
        <dbReference type="Pfam" id="PF05064"/>
    </source>
</evidence>
<evidence type="ECO:0000256" key="5">
    <source>
        <dbReference type="ARBA" id="ARBA00022927"/>
    </source>
</evidence>
<comment type="subcellular location">
    <subcellularLocation>
        <location evidence="1">Nucleus</location>
        <location evidence="1">Nuclear pore complex</location>
    </subcellularLocation>
</comment>
<evidence type="ECO:0000313" key="13">
    <source>
        <dbReference type="Proteomes" id="UP001470230"/>
    </source>
</evidence>
<dbReference type="InterPro" id="IPR026010">
    <property type="entry name" value="NSP1/NUP62"/>
</dbReference>
<keyword evidence="5" id="KW-0653">Protein transport</keyword>
<sequence length="250" mass="28871">MSQNTTTTNNNNLFNFNFSNNNAQNKTGQTTAGKSTGTTTSSFNFGGLQTQQTLRPSDQQHCKDIKIPEDLKNQTIRAIIDKADRNLRLQTESFQRQASKIARCDRIIYDCMELITHLENQMKFIEDQQKVLRDSANKLRAEQEDFIDRMKKKTSEASYFIVQEDQRAKIYDIAQHLGNKYSDMESQLKEMVGLIEKSHHLSEVSSDMGKITKITNCHINSLQWIANQSDILDKKIEKLSERLLKKKNKM</sequence>
<comment type="caution">
    <text evidence="12">The sequence shown here is derived from an EMBL/GenBank/DDBJ whole genome shotgun (WGS) entry which is preliminary data.</text>
</comment>
<evidence type="ECO:0000256" key="7">
    <source>
        <dbReference type="ARBA" id="ARBA00023132"/>
    </source>
</evidence>